<evidence type="ECO:0000313" key="3">
    <source>
        <dbReference type="Proteomes" id="UP000670092"/>
    </source>
</evidence>
<comment type="caution">
    <text evidence="2">The sequence shown here is derived from an EMBL/GenBank/DDBJ whole genome shotgun (WGS) entry which is preliminary data.</text>
</comment>
<accession>A0A8H7YJC7</accession>
<protein>
    <submittedName>
        <fullName evidence="2">Uncharacterized protein</fullName>
    </submittedName>
</protein>
<dbReference type="Proteomes" id="UP000670092">
    <property type="component" value="Unassembled WGS sequence"/>
</dbReference>
<feature type="region of interest" description="Disordered" evidence="1">
    <location>
        <begin position="40"/>
        <end position="85"/>
    </location>
</feature>
<gene>
    <name evidence="2" type="ORF">I7I52_04748</name>
</gene>
<feature type="compositionally biased region" description="Basic residues" evidence="1">
    <location>
        <begin position="42"/>
        <end position="62"/>
    </location>
</feature>
<evidence type="ECO:0000313" key="2">
    <source>
        <dbReference type="EMBL" id="KAG5293440.1"/>
    </source>
</evidence>
<dbReference type="AlphaFoldDB" id="A0A8H7YJC7"/>
<reference evidence="2 3" key="1">
    <citation type="submission" date="2021-01" db="EMBL/GenBank/DDBJ databases">
        <title>Chromosome-level genome assembly of a human fungal pathogen reveals clustering of transcriptionally co-regulated genes.</title>
        <authorList>
            <person name="Voorhies M."/>
            <person name="Cohen S."/>
            <person name="Shea T.P."/>
            <person name="Petrus S."/>
            <person name="Munoz J.F."/>
            <person name="Poplawski S."/>
            <person name="Goldman W.E."/>
            <person name="Michael T."/>
            <person name="Cuomo C.A."/>
            <person name="Sil A."/>
            <person name="Beyhan S."/>
        </authorList>
    </citation>
    <scope>NUCLEOTIDE SEQUENCE [LARGE SCALE GENOMIC DNA]</scope>
    <source>
        <strain evidence="2 3">G184AR</strain>
    </source>
</reference>
<name>A0A8H7YJC7_AJECA</name>
<organism evidence="2 3">
    <name type="scientific">Ajellomyces capsulatus</name>
    <name type="common">Darling's disease fungus</name>
    <name type="synonym">Histoplasma capsulatum</name>
    <dbReference type="NCBI Taxonomy" id="5037"/>
    <lineage>
        <taxon>Eukaryota</taxon>
        <taxon>Fungi</taxon>
        <taxon>Dikarya</taxon>
        <taxon>Ascomycota</taxon>
        <taxon>Pezizomycotina</taxon>
        <taxon>Eurotiomycetes</taxon>
        <taxon>Eurotiomycetidae</taxon>
        <taxon>Onygenales</taxon>
        <taxon>Ajellomycetaceae</taxon>
        <taxon>Histoplasma</taxon>
    </lineage>
</organism>
<proteinExistence type="predicted"/>
<evidence type="ECO:0000256" key="1">
    <source>
        <dbReference type="SAM" id="MobiDB-lite"/>
    </source>
</evidence>
<dbReference type="EMBL" id="JAEVHI010000004">
    <property type="protein sequence ID" value="KAG5293440.1"/>
    <property type="molecule type" value="Genomic_DNA"/>
</dbReference>
<sequence>MAASLRSTCFTSVSSFMIDKGLTVHCCNTALCADSLVSQNKNKNKNKNKIKIKKGHLHRKGNLRGTNPLPLSTSKKRQQPSRPGL</sequence>
<dbReference type="VEuPathDB" id="FungiDB:I7I52_04748"/>